<dbReference type="OrthoDB" id="9780149at2"/>
<comment type="caution">
    <text evidence="3">The sequence shown here is derived from an EMBL/GenBank/DDBJ whole genome shotgun (WGS) entry which is preliminary data.</text>
</comment>
<reference evidence="3 4" key="1">
    <citation type="submission" date="2018-07" db="EMBL/GenBank/DDBJ databases">
        <title>Genomic Encyclopedia of Type Strains, Phase IV (KMG-IV): sequencing the most valuable type-strain genomes for metagenomic binning, comparative biology and taxonomic classification.</title>
        <authorList>
            <person name="Goeker M."/>
        </authorList>
    </citation>
    <scope>NUCLEOTIDE SEQUENCE [LARGE SCALE GENOMIC DNA]</scope>
    <source>
        <strain evidence="3 4">DSM 26407</strain>
    </source>
</reference>
<dbReference type="SMART" id="SM00382">
    <property type="entry name" value="AAA"/>
    <property type="match status" value="1"/>
</dbReference>
<dbReference type="Gene3D" id="3.90.70.10">
    <property type="entry name" value="Cysteine proteinases"/>
    <property type="match status" value="1"/>
</dbReference>
<organism evidence="3 4">
    <name type="scientific">Thioalbus denitrificans</name>
    <dbReference type="NCBI Taxonomy" id="547122"/>
    <lineage>
        <taxon>Bacteria</taxon>
        <taxon>Pseudomonadati</taxon>
        <taxon>Pseudomonadota</taxon>
        <taxon>Gammaproteobacteria</taxon>
        <taxon>Chromatiales</taxon>
        <taxon>Ectothiorhodospiraceae</taxon>
        <taxon>Thioalbus</taxon>
    </lineage>
</organism>
<proteinExistence type="predicted"/>
<gene>
    <name evidence="3" type="ORF">DFQ59_106156</name>
</gene>
<dbReference type="PANTHER" id="PTHR35894">
    <property type="entry name" value="GENERAL SECRETION PATHWAY PROTEIN A-RELATED"/>
    <property type="match status" value="1"/>
</dbReference>
<evidence type="ECO:0000256" key="1">
    <source>
        <dbReference type="SAM" id="MobiDB-lite"/>
    </source>
</evidence>
<dbReference type="InterPro" id="IPR036365">
    <property type="entry name" value="PGBD-like_sf"/>
</dbReference>
<dbReference type="GO" id="GO:0016887">
    <property type="term" value="F:ATP hydrolysis activity"/>
    <property type="evidence" value="ECO:0007669"/>
    <property type="project" value="InterPro"/>
</dbReference>
<dbReference type="InterPro" id="IPR002477">
    <property type="entry name" value="Peptidoglycan-bd-like"/>
</dbReference>
<dbReference type="InterPro" id="IPR003593">
    <property type="entry name" value="AAA+_ATPase"/>
</dbReference>
<dbReference type="EMBL" id="QPJY01000006">
    <property type="protein sequence ID" value="RCX29921.1"/>
    <property type="molecule type" value="Genomic_DNA"/>
</dbReference>
<dbReference type="Gene3D" id="3.40.50.300">
    <property type="entry name" value="P-loop containing nucleotide triphosphate hydrolases"/>
    <property type="match status" value="1"/>
</dbReference>
<sequence>MYEAYFGIGEDPFSITPDPRYLYMSGRHQEALAHLLFGLQQGGGFVQLTGEVGTGKTTLCRSLVEQVPEQVDLALILNPRQTPVELLASLCDELHVDYPGGTASIKTLVDRLNAHLLEAHARGRRTVLVIDEAQNLSPEVLEQVRLLTNLETATEKLLQILLIGQPELREVLARPDLRQLAQRITARYHLTPLSADETGAYVRHRLAVAGLTPRLFTPGAVRQVHRLSGGVPRLINILCQRALLGAYAEGAERVDADLVRRAEREVSGRGGRSPGRVAIGWALAVGLILGGAVAWRLVTWEGGSMETVAGVAADAALEHPGVQSLVAGTGSATPAAPPAQESPSVAAGRGVEPGGGAGETEPRTKPGHLPPLAGAFGPSPALAMSAGESAGEQPLHEALLSSGNPSDTVTALTTLFGYWGVNYQALDGRTACDRALRAELECLHGSGNWARLIHYDRPAILELVDREGGRHQVVLAQLDADRATLDFGGARSDWRRSEVESHWYGEYLLLWRRTPAGVRRIDAGDTGPEVIWLRRQLALAEGVPAPESLSDTFDAPLAERVRAFQRDHGLVPDAIVGQETLIQLINAGGQPGVPRLSKGIRTTAAAPGE</sequence>
<protein>
    <submittedName>
        <fullName evidence="3">Type II secretion system protein A</fullName>
    </submittedName>
</protein>
<evidence type="ECO:0000313" key="4">
    <source>
        <dbReference type="Proteomes" id="UP000252707"/>
    </source>
</evidence>
<name>A0A369C8Q8_9GAMM</name>
<evidence type="ECO:0000313" key="3">
    <source>
        <dbReference type="EMBL" id="RCX29921.1"/>
    </source>
</evidence>
<dbReference type="CDD" id="cd00009">
    <property type="entry name" value="AAA"/>
    <property type="match status" value="1"/>
</dbReference>
<dbReference type="AlphaFoldDB" id="A0A369C8Q8"/>
<dbReference type="SUPFAM" id="SSF52540">
    <property type="entry name" value="P-loop containing nucleoside triphosphate hydrolases"/>
    <property type="match status" value="1"/>
</dbReference>
<feature type="domain" description="AAA+ ATPase" evidence="2">
    <location>
        <begin position="42"/>
        <end position="185"/>
    </location>
</feature>
<dbReference type="Pfam" id="PF13401">
    <property type="entry name" value="AAA_22"/>
    <property type="match status" value="1"/>
</dbReference>
<dbReference type="PANTHER" id="PTHR35894:SF1">
    <property type="entry name" value="PHOSPHORIBULOKINASE _ URIDINE KINASE FAMILY"/>
    <property type="match status" value="1"/>
</dbReference>
<dbReference type="InterPro" id="IPR052026">
    <property type="entry name" value="ExeA_AAA_ATPase_DNA-bind"/>
</dbReference>
<keyword evidence="4" id="KW-1185">Reference proteome</keyword>
<dbReference type="Proteomes" id="UP000252707">
    <property type="component" value="Unassembled WGS sequence"/>
</dbReference>
<accession>A0A369C8Q8</accession>
<dbReference type="InterPro" id="IPR049945">
    <property type="entry name" value="AAA_22"/>
</dbReference>
<dbReference type="InterPro" id="IPR036366">
    <property type="entry name" value="PGBDSf"/>
</dbReference>
<dbReference type="RefSeq" id="WP_114280128.1">
    <property type="nucleotide sequence ID" value="NZ_QPJY01000006.1"/>
</dbReference>
<feature type="region of interest" description="Disordered" evidence="1">
    <location>
        <begin position="327"/>
        <end position="402"/>
    </location>
</feature>
<dbReference type="InterPro" id="IPR027417">
    <property type="entry name" value="P-loop_NTPase"/>
</dbReference>
<evidence type="ECO:0000259" key="2">
    <source>
        <dbReference type="SMART" id="SM00382"/>
    </source>
</evidence>
<dbReference type="SUPFAM" id="SSF47090">
    <property type="entry name" value="PGBD-like"/>
    <property type="match status" value="1"/>
</dbReference>
<dbReference type="Gene3D" id="1.10.101.10">
    <property type="entry name" value="PGBD-like superfamily/PGBD"/>
    <property type="match status" value="1"/>
</dbReference>
<dbReference type="Pfam" id="PF01471">
    <property type="entry name" value="PG_binding_1"/>
    <property type="match status" value="1"/>
</dbReference>